<evidence type="ECO:0000313" key="1">
    <source>
        <dbReference type="EMBL" id="AHY46477.1"/>
    </source>
</evidence>
<reference evidence="1 3" key="1">
    <citation type="submission" date="2014-03" db="EMBL/GenBank/DDBJ databases">
        <title>Complete genome sequence of the Radio-Resistant Rubrobacter radiotolerans RSPS-4.</title>
        <authorList>
            <person name="Egas C.C."/>
            <person name="Barroso C.C."/>
            <person name="Froufe H.J.C."/>
            <person name="Pacheco J.J."/>
            <person name="Albuquerque L.L."/>
            <person name="da Costa M.M.S."/>
        </authorList>
    </citation>
    <scope>NUCLEOTIDE SEQUENCE [LARGE SCALE GENOMIC DNA]</scope>
    <source>
        <strain evidence="1 3">RSPS-4</strain>
    </source>
</reference>
<dbReference type="AlphaFoldDB" id="A0A023X1Y2"/>
<protein>
    <submittedName>
        <fullName evidence="1">Uncharacterized protein</fullName>
    </submittedName>
</protein>
<keyword evidence="3" id="KW-1185">Reference proteome</keyword>
<dbReference type="OrthoDB" id="1359545at2"/>
<dbReference type="RefSeq" id="WP_038681362.1">
    <property type="nucleotide sequence ID" value="NZ_CP007514.1"/>
</dbReference>
<reference evidence="2" key="2">
    <citation type="submission" date="2023-11" db="EMBL/GenBank/DDBJ databases">
        <title>MicrobeMod: A computational toolkit for identifying prokaryotic methylation and restriction-modification with nanopore sequencing.</title>
        <authorList>
            <person name="Crits-Christoph A."/>
            <person name="Kang S.C."/>
            <person name="Lee H."/>
            <person name="Ostrov N."/>
        </authorList>
    </citation>
    <scope>NUCLEOTIDE SEQUENCE</scope>
    <source>
        <strain evidence="2">ATCC 51242</strain>
    </source>
</reference>
<dbReference type="STRING" id="42256.RradSPS_1194"/>
<dbReference type="HOGENOM" id="CLU_1446650_0_0_11"/>
<dbReference type="KEGG" id="rrd:RradSPS_1194"/>
<proteinExistence type="predicted"/>
<organism evidence="1 3">
    <name type="scientific">Rubrobacter radiotolerans</name>
    <name type="common">Arthrobacter radiotolerans</name>
    <dbReference type="NCBI Taxonomy" id="42256"/>
    <lineage>
        <taxon>Bacteria</taxon>
        <taxon>Bacillati</taxon>
        <taxon>Actinomycetota</taxon>
        <taxon>Rubrobacteria</taxon>
        <taxon>Rubrobacterales</taxon>
        <taxon>Rubrobacteraceae</taxon>
        <taxon>Rubrobacter</taxon>
    </lineage>
</organism>
<evidence type="ECO:0000313" key="3">
    <source>
        <dbReference type="Proteomes" id="UP000025229"/>
    </source>
</evidence>
<dbReference type="Proteomes" id="UP000025229">
    <property type="component" value="Chromosome"/>
</dbReference>
<name>A0A023X1Y2_RUBRA</name>
<dbReference type="EMBL" id="JAWXXX010000001">
    <property type="protein sequence ID" value="MDX5893884.1"/>
    <property type="molecule type" value="Genomic_DNA"/>
</dbReference>
<gene>
    <name evidence="1" type="ORF">RradSPS_1194</name>
    <name evidence="2" type="ORF">SIL72_07545</name>
</gene>
<evidence type="ECO:0000313" key="2">
    <source>
        <dbReference type="EMBL" id="MDX5893884.1"/>
    </source>
</evidence>
<sequence>MRGDGVSQSKSRALIHQLQREVEQQCQFAMIALQDIEAARETDDGLFFWYSVQNLLTAVGRISRILWPESPEEPDLRAELRESLEVPDDSPLRARGFIERFERFDDVIETWHTHSESRRFFDLYTEPLDVLGATDPGDRFRGYDTENRAILLHGEKYPTDPISTAVEELANRARAEIGKPDFDTDSR</sequence>
<dbReference type="Proteomes" id="UP001281130">
    <property type="component" value="Unassembled WGS sequence"/>
</dbReference>
<accession>A0A023X1Y2</accession>
<dbReference type="EMBL" id="CP007514">
    <property type="protein sequence ID" value="AHY46477.1"/>
    <property type="molecule type" value="Genomic_DNA"/>
</dbReference>